<organism evidence="3 4">
    <name type="scientific">Kribbella alba</name>
    <dbReference type="NCBI Taxonomy" id="190197"/>
    <lineage>
        <taxon>Bacteria</taxon>
        <taxon>Bacillati</taxon>
        <taxon>Actinomycetota</taxon>
        <taxon>Actinomycetes</taxon>
        <taxon>Propionibacteriales</taxon>
        <taxon>Kribbellaceae</taxon>
        <taxon>Kribbella</taxon>
    </lineage>
</organism>
<evidence type="ECO:0000313" key="3">
    <source>
        <dbReference type="EMBL" id="GAA1623672.1"/>
    </source>
</evidence>
<keyword evidence="2" id="KW-0472">Membrane</keyword>
<feature type="coiled-coil region" evidence="1">
    <location>
        <begin position="7"/>
        <end position="34"/>
    </location>
</feature>
<gene>
    <name evidence="3" type="ORF">GCM10009744_08770</name>
</gene>
<comment type="caution">
    <text evidence="3">The sequence shown here is derived from an EMBL/GenBank/DDBJ whole genome shotgun (WGS) entry which is preliminary data.</text>
</comment>
<dbReference type="RefSeq" id="WP_344108981.1">
    <property type="nucleotide sequence ID" value="NZ_BAAANE010000003.1"/>
</dbReference>
<reference evidence="3 4" key="1">
    <citation type="journal article" date="2019" name="Int. J. Syst. Evol. Microbiol.">
        <title>The Global Catalogue of Microorganisms (GCM) 10K type strain sequencing project: providing services to taxonomists for standard genome sequencing and annotation.</title>
        <authorList>
            <consortium name="The Broad Institute Genomics Platform"/>
            <consortium name="The Broad Institute Genome Sequencing Center for Infectious Disease"/>
            <person name="Wu L."/>
            <person name="Ma J."/>
        </authorList>
    </citation>
    <scope>NUCLEOTIDE SEQUENCE [LARGE SCALE GENOMIC DNA]</scope>
    <source>
        <strain evidence="3 4">JCM 14306</strain>
    </source>
</reference>
<keyword evidence="2" id="KW-0812">Transmembrane</keyword>
<evidence type="ECO:0000256" key="2">
    <source>
        <dbReference type="SAM" id="Phobius"/>
    </source>
</evidence>
<protein>
    <submittedName>
        <fullName evidence="3">Uncharacterized protein</fullName>
    </submittedName>
</protein>
<feature type="transmembrane region" description="Helical" evidence="2">
    <location>
        <begin position="433"/>
        <end position="450"/>
    </location>
</feature>
<keyword evidence="1" id="KW-0175">Coiled coil</keyword>
<evidence type="ECO:0000313" key="4">
    <source>
        <dbReference type="Proteomes" id="UP001501319"/>
    </source>
</evidence>
<dbReference type="Proteomes" id="UP001501319">
    <property type="component" value="Unassembled WGS sequence"/>
</dbReference>
<accession>A0ABN2F270</accession>
<sequence>MTDWYTENRQNKQLEELRDEMARASSETWTLRSQLSQLQGGMESRLSSLAAAFDAFVELSDIRYELIGFADAAEVRRHAGQVLSALASGDEPPAPGRKVAGYWLGPAVEALSGPASDDLAGGPLDEAMALDERRTSIFLCLALAALGRRNQVSSNWLNTAFAALAPDGTVTRVQRALWTAGARGGFGAEGLNMIVQRLQVPETASAERWLAAVESRSDLDLAPAPPFPELVDQVKTRARLSRLRAAVETITGDTAVLEPDRDLAYGASEGPDSDSTSALLRLLISEGSEPERVPLARITELRARIGGANAIGGGSIDDPAGTVQKLLEADLRRSDEPHLAAAALRVVTAGVVAGAEELARNASRPTPNQVTSEIEWQRITLTPDGPEAQSMEWAESAIVGKVEPLSTGDLVGPFTTAAAGVVIAIGLSLLHPFWIVVGLAVVAAGAYQYLKARKRKAAEHADAAARMGRLREKSAEAAAELAAYTATDADRAASIATDLEELRKRLTA</sequence>
<dbReference type="EMBL" id="BAAANE010000003">
    <property type="protein sequence ID" value="GAA1623672.1"/>
    <property type="molecule type" value="Genomic_DNA"/>
</dbReference>
<keyword evidence="4" id="KW-1185">Reference proteome</keyword>
<keyword evidence="2" id="KW-1133">Transmembrane helix</keyword>
<evidence type="ECO:0000256" key="1">
    <source>
        <dbReference type="SAM" id="Coils"/>
    </source>
</evidence>
<proteinExistence type="predicted"/>
<name>A0ABN2F270_9ACTN</name>